<name>A0A249K8S3_9ACTN</name>
<sequence>MAHRDGDGWIQCNCGGKHWGLHGAAGLLLVRDKTILMQHRAPWVHNGDTWGIPGGARDSHESPVEAAIREGHEEIGIFEKDLTPGEIFTDDHGVWAYHTVIAKAHPELVAHEANDESKEVAWVAFDQVENKNLHPSFANTWPQLLTKLKSL</sequence>
<dbReference type="CDD" id="cd18877">
    <property type="entry name" value="NUDIX_Hydrolase"/>
    <property type="match status" value="1"/>
</dbReference>
<dbReference type="PANTHER" id="PTHR43046:SF2">
    <property type="entry name" value="8-OXO-DGTP DIPHOSPHATASE-RELATED"/>
    <property type="match status" value="1"/>
</dbReference>
<evidence type="ECO:0000313" key="4">
    <source>
        <dbReference type="EMBL" id="ASY13172.1"/>
    </source>
</evidence>
<comment type="cofactor">
    <cofactor evidence="1">
        <name>Mg(2+)</name>
        <dbReference type="ChEBI" id="CHEBI:18420"/>
    </cofactor>
</comment>
<evidence type="ECO:0000259" key="3">
    <source>
        <dbReference type="PROSITE" id="PS51462"/>
    </source>
</evidence>
<organism evidence="4 5">
    <name type="scientific">Candidatus Nanopelagicus hibericus</name>
    <dbReference type="NCBI Taxonomy" id="1884915"/>
    <lineage>
        <taxon>Bacteria</taxon>
        <taxon>Bacillati</taxon>
        <taxon>Actinomycetota</taxon>
        <taxon>Actinomycetes</taxon>
        <taxon>Candidatus Nanopelagicales</taxon>
        <taxon>Candidatus Nanopelagicaceae</taxon>
        <taxon>Candidatus Nanopelagicus</taxon>
    </lineage>
</organism>
<accession>A0A249K8S3</accession>
<dbReference type="InterPro" id="IPR015797">
    <property type="entry name" value="NUDIX_hydrolase-like_dom_sf"/>
</dbReference>
<evidence type="ECO:0000256" key="1">
    <source>
        <dbReference type="ARBA" id="ARBA00001946"/>
    </source>
</evidence>
<dbReference type="PROSITE" id="PS00893">
    <property type="entry name" value="NUDIX_BOX"/>
    <property type="match status" value="1"/>
</dbReference>
<feature type="domain" description="Nudix hydrolase" evidence="3">
    <location>
        <begin position="20"/>
        <end position="145"/>
    </location>
</feature>
<reference evidence="4 5" key="1">
    <citation type="submission" date="2016-07" db="EMBL/GenBank/DDBJ databases">
        <title>High microdiversification within the ubiquitous acI lineage of Actinobacteria.</title>
        <authorList>
            <person name="Neuenschwander S.M."/>
            <person name="Salcher M."/>
            <person name="Ghai R."/>
            <person name="Pernthaler J."/>
        </authorList>
    </citation>
    <scope>NUCLEOTIDE SEQUENCE [LARGE SCALE GENOMIC DNA]</scope>
    <source>
        <strain evidence="4">MMS-21-160</strain>
    </source>
</reference>
<dbReference type="Pfam" id="PF00293">
    <property type="entry name" value="NUDIX"/>
    <property type="match status" value="1"/>
</dbReference>
<dbReference type="KEGG" id="nhi:B1s21160_02260"/>
<dbReference type="GO" id="GO:0016787">
    <property type="term" value="F:hydrolase activity"/>
    <property type="evidence" value="ECO:0007669"/>
    <property type="project" value="UniProtKB-KW"/>
</dbReference>
<proteinExistence type="predicted"/>
<dbReference type="PANTHER" id="PTHR43046">
    <property type="entry name" value="GDP-MANNOSE MANNOSYL HYDROLASE"/>
    <property type="match status" value="1"/>
</dbReference>
<dbReference type="InterPro" id="IPR020084">
    <property type="entry name" value="NUDIX_hydrolase_CS"/>
</dbReference>
<keyword evidence="2" id="KW-0378">Hydrolase</keyword>
<dbReference type="EMBL" id="CP016771">
    <property type="protein sequence ID" value="ASY13172.1"/>
    <property type="molecule type" value="Genomic_DNA"/>
</dbReference>
<dbReference type="Gene3D" id="3.90.79.10">
    <property type="entry name" value="Nucleoside Triphosphate Pyrophosphohydrolase"/>
    <property type="match status" value="1"/>
</dbReference>
<evidence type="ECO:0000256" key="2">
    <source>
        <dbReference type="ARBA" id="ARBA00022801"/>
    </source>
</evidence>
<evidence type="ECO:0000313" key="5">
    <source>
        <dbReference type="Proteomes" id="UP000217171"/>
    </source>
</evidence>
<dbReference type="PROSITE" id="PS51462">
    <property type="entry name" value="NUDIX"/>
    <property type="match status" value="1"/>
</dbReference>
<gene>
    <name evidence="4" type="ORF">B1s21160_02260</name>
</gene>
<keyword evidence="5" id="KW-1185">Reference proteome</keyword>
<dbReference type="InterPro" id="IPR000086">
    <property type="entry name" value="NUDIX_hydrolase_dom"/>
</dbReference>
<dbReference type="Proteomes" id="UP000217171">
    <property type="component" value="Chromosome"/>
</dbReference>
<protein>
    <submittedName>
        <fullName evidence="4">8-oxo-dGTP diphosphatase</fullName>
    </submittedName>
</protein>
<dbReference type="SUPFAM" id="SSF55811">
    <property type="entry name" value="Nudix"/>
    <property type="match status" value="1"/>
</dbReference>
<dbReference type="OrthoDB" id="3404294at2"/>
<dbReference type="RefSeq" id="WP_095672259.1">
    <property type="nucleotide sequence ID" value="NZ_CP016771.1"/>
</dbReference>
<dbReference type="AlphaFoldDB" id="A0A249K8S3"/>